<proteinExistence type="predicted"/>
<reference evidence="3" key="1">
    <citation type="submission" date="2018-06" db="EMBL/GenBank/DDBJ databases">
        <authorList>
            <person name="Zhirakovskaya E."/>
        </authorList>
    </citation>
    <scope>NUCLEOTIDE SEQUENCE</scope>
</reference>
<keyword evidence="2" id="KW-1133">Transmembrane helix</keyword>
<evidence type="ECO:0000256" key="1">
    <source>
        <dbReference type="SAM" id="MobiDB-lite"/>
    </source>
</evidence>
<dbReference type="EMBL" id="UOGL01000389">
    <property type="protein sequence ID" value="VAX39955.1"/>
    <property type="molecule type" value="Genomic_DNA"/>
</dbReference>
<keyword evidence="2" id="KW-0812">Transmembrane</keyword>
<keyword evidence="2" id="KW-0472">Membrane</keyword>
<evidence type="ECO:0000313" key="3">
    <source>
        <dbReference type="EMBL" id="VAX39955.1"/>
    </source>
</evidence>
<gene>
    <name evidence="3" type="ORF">MNBD_PLANCTO02-1907</name>
</gene>
<dbReference type="AlphaFoldDB" id="A0A3B1E342"/>
<name>A0A3B1E342_9ZZZZ</name>
<sequence length="470" mass="52263">MEKLRPILEQKFWVLSGVALLLVVTGWWMGTGSLAAEYTKRETILKNLNASTGHSPNDAINSKMKIITDVKEKRLEETSQYLKKEQQGSGVETWHRKMVGYIKGKKFLDDLKIEARETYKEYYRKRKRKGSMSILENMWKIARPFDIETGEGQCDVAIETLPQVPEDQWGLIAPSSEEVWYAQQDVSLVSALLKAIAGTNGEAEGIVKAPVKSIVKLELYAGKRKPDGTPDNGQTEDSQEGADAAPQPGTTAGLGRSEGETMGRTTSGSGTGLAIESVDFPAENEFGIPETPQGEGQPEGTPQTNPVPGSTDVKNEETLPKVYIDDDPKMPYKTRGFYMKVVMDRTKIPELLVQLENMKYPVEIVRVHQASLKGTYTRGTQNSLQTRTSQPVEGISPFGRSSVEREPGRREFSSLPGTSIVQKSTIEETAQVTYKQAMKNPRLSEVVIAGIMYIYTQESKDKDKKNEDKK</sequence>
<feature type="region of interest" description="Disordered" evidence="1">
    <location>
        <begin position="380"/>
        <end position="415"/>
    </location>
</feature>
<feature type="region of interest" description="Disordered" evidence="1">
    <location>
        <begin position="223"/>
        <end position="326"/>
    </location>
</feature>
<organism evidence="3">
    <name type="scientific">hydrothermal vent metagenome</name>
    <dbReference type="NCBI Taxonomy" id="652676"/>
    <lineage>
        <taxon>unclassified sequences</taxon>
        <taxon>metagenomes</taxon>
        <taxon>ecological metagenomes</taxon>
    </lineage>
</organism>
<accession>A0A3B1E342</accession>
<feature type="compositionally biased region" description="Basic and acidic residues" evidence="1">
    <location>
        <begin position="313"/>
        <end position="326"/>
    </location>
</feature>
<feature type="compositionally biased region" description="Basic and acidic residues" evidence="1">
    <location>
        <begin position="402"/>
        <end position="412"/>
    </location>
</feature>
<feature type="transmembrane region" description="Helical" evidence="2">
    <location>
        <begin position="12"/>
        <end position="30"/>
    </location>
</feature>
<evidence type="ECO:0000256" key="2">
    <source>
        <dbReference type="SAM" id="Phobius"/>
    </source>
</evidence>
<feature type="compositionally biased region" description="Polar residues" evidence="1">
    <location>
        <begin position="380"/>
        <end position="391"/>
    </location>
</feature>
<protein>
    <submittedName>
        <fullName evidence="3">Uncharacterized protein</fullName>
    </submittedName>
</protein>